<evidence type="ECO:0000256" key="10">
    <source>
        <dbReference type="ARBA" id="ARBA00022989"/>
    </source>
</evidence>
<dbReference type="PANTHER" id="PTHR11435:SF1">
    <property type="entry name" value="NADH-UBIQUINONE OXIDOREDUCTASE CHAIN 6"/>
    <property type="match status" value="1"/>
</dbReference>
<evidence type="ECO:0000256" key="8">
    <source>
        <dbReference type="ARBA" id="ARBA00022967"/>
    </source>
</evidence>
<evidence type="ECO:0000256" key="16">
    <source>
        <dbReference type="SAM" id="Phobius"/>
    </source>
</evidence>
<sequence length="164" mass="18700">MITLLLSSSMMISTMFILMNHPLSMGMTLLIQTILISLITGNFISSLWFSYILFLILIGGMLILFMYMTSIASNEKFKPQIKELIPLMLLPMFYLTIKPYCNNLTSNNELNVMNKTNCISNSLAKYAFMPTSLILTLMIMYLLITLVATVKITQFKKGPIRQMN</sequence>
<keyword evidence="10 16" id="KW-1133">Transmembrane helix</keyword>
<organism evidence="17">
    <name type="scientific">Tribolium confusum</name>
    <name type="common">Confused flour beetle</name>
    <dbReference type="NCBI Taxonomy" id="7071"/>
    <lineage>
        <taxon>Eukaryota</taxon>
        <taxon>Metazoa</taxon>
        <taxon>Ecdysozoa</taxon>
        <taxon>Arthropoda</taxon>
        <taxon>Hexapoda</taxon>
        <taxon>Insecta</taxon>
        <taxon>Pterygota</taxon>
        <taxon>Neoptera</taxon>
        <taxon>Endopterygota</taxon>
        <taxon>Coleoptera</taxon>
        <taxon>Polyphaga</taxon>
        <taxon>Cucujiformia</taxon>
        <taxon>Tenebrionidae</taxon>
        <taxon>Tenebrionidae incertae sedis</taxon>
        <taxon>Tribolium</taxon>
    </lineage>
</organism>
<keyword evidence="6" id="KW-0679">Respiratory chain</keyword>
<name>A0A0U1Z9N4_TRICF</name>
<accession>A0A0U1Z9N4</accession>
<dbReference type="CTD" id="4541"/>
<evidence type="ECO:0000256" key="9">
    <source>
        <dbReference type="ARBA" id="ARBA00022982"/>
    </source>
</evidence>
<comment type="subcellular location">
    <subcellularLocation>
        <location evidence="1">Mitochondrion membrane</location>
        <topology evidence="1">Multi-pass membrane protein</topology>
    </subcellularLocation>
</comment>
<keyword evidence="13 16" id="KW-0472">Membrane</keyword>
<evidence type="ECO:0000256" key="6">
    <source>
        <dbReference type="ARBA" id="ARBA00022660"/>
    </source>
</evidence>
<evidence type="ECO:0000256" key="5">
    <source>
        <dbReference type="ARBA" id="ARBA00022448"/>
    </source>
</evidence>
<dbReference type="InterPro" id="IPR050269">
    <property type="entry name" value="ComplexI_Subunit6"/>
</dbReference>
<keyword evidence="12 17" id="KW-0496">Mitochondrion</keyword>
<geneLocation type="mitochondrion" evidence="17"/>
<dbReference type="PANTHER" id="PTHR11435">
    <property type="entry name" value="NADH UBIQUINONE OXIDOREDUCTASE SUBUNIT ND6"/>
    <property type="match status" value="1"/>
</dbReference>
<keyword evidence="8" id="KW-1278">Translocase</keyword>
<dbReference type="EMBL" id="KP420018">
    <property type="protein sequence ID" value="AJP09532.1"/>
    <property type="molecule type" value="Genomic_DNA"/>
</dbReference>
<evidence type="ECO:0000256" key="7">
    <source>
        <dbReference type="ARBA" id="ARBA00022692"/>
    </source>
</evidence>
<comment type="catalytic activity">
    <reaction evidence="15">
        <text>a ubiquinone + NADH + 5 H(+)(in) = a ubiquinol + NAD(+) + 4 H(+)(out)</text>
        <dbReference type="Rhea" id="RHEA:29091"/>
        <dbReference type="Rhea" id="RHEA-COMP:9565"/>
        <dbReference type="Rhea" id="RHEA-COMP:9566"/>
        <dbReference type="ChEBI" id="CHEBI:15378"/>
        <dbReference type="ChEBI" id="CHEBI:16389"/>
        <dbReference type="ChEBI" id="CHEBI:17976"/>
        <dbReference type="ChEBI" id="CHEBI:57540"/>
        <dbReference type="ChEBI" id="CHEBI:57945"/>
        <dbReference type="EC" id="7.1.1.2"/>
    </reaction>
</comment>
<evidence type="ECO:0000256" key="1">
    <source>
        <dbReference type="ARBA" id="ARBA00004225"/>
    </source>
</evidence>
<comment type="similarity">
    <text evidence="2">Belongs to the complex I subunit 6 family.</text>
</comment>
<evidence type="ECO:0000256" key="4">
    <source>
        <dbReference type="ARBA" id="ARBA00021095"/>
    </source>
</evidence>
<evidence type="ECO:0000256" key="15">
    <source>
        <dbReference type="ARBA" id="ARBA00049551"/>
    </source>
</evidence>
<evidence type="ECO:0000256" key="3">
    <source>
        <dbReference type="ARBA" id="ARBA00012944"/>
    </source>
</evidence>
<dbReference type="GO" id="GO:0031966">
    <property type="term" value="C:mitochondrial membrane"/>
    <property type="evidence" value="ECO:0007669"/>
    <property type="project" value="UniProtKB-SubCell"/>
</dbReference>
<keyword evidence="5" id="KW-0813">Transport</keyword>
<dbReference type="GO" id="GO:0008137">
    <property type="term" value="F:NADH dehydrogenase (ubiquinone) activity"/>
    <property type="evidence" value="ECO:0007669"/>
    <property type="project" value="UniProtKB-EC"/>
</dbReference>
<keyword evidence="7 16" id="KW-0812">Transmembrane</keyword>
<feature type="transmembrane region" description="Helical" evidence="16">
    <location>
        <begin position="51"/>
        <end position="72"/>
    </location>
</feature>
<evidence type="ECO:0000256" key="13">
    <source>
        <dbReference type="ARBA" id="ARBA00023136"/>
    </source>
</evidence>
<proteinExistence type="inferred from homology"/>
<reference evidence="17" key="1">
    <citation type="journal article" date="2015" name="Mitochondrial DNA">
        <title>The complete mitochondrial genome of the confused flour beetle Tribolium confusum (Coleoptera: Tenebrionidae).</title>
        <authorList>
            <person name="Ou J."/>
            <person name="Yao F.J."/>
            <person name="Li Y.X."/>
            <person name="Yang Y."/>
            <person name="Jin C."/>
            <person name="Wei Z.M."/>
        </authorList>
    </citation>
    <scope>NUCLEOTIDE SEQUENCE</scope>
</reference>
<dbReference type="EC" id="7.1.1.2" evidence="3"/>
<evidence type="ECO:0000313" key="17">
    <source>
        <dbReference type="EMBL" id="AJP09532.1"/>
    </source>
</evidence>
<feature type="transmembrane region" description="Helical" evidence="16">
    <location>
        <begin position="84"/>
        <end position="100"/>
    </location>
</feature>
<dbReference type="AlphaFoldDB" id="A0A0U1Z9N4"/>
<gene>
    <name evidence="17" type="primary">ND6</name>
</gene>
<evidence type="ECO:0000256" key="2">
    <source>
        <dbReference type="ARBA" id="ARBA00005698"/>
    </source>
</evidence>
<keyword evidence="11" id="KW-0520">NAD</keyword>
<feature type="transmembrane region" description="Helical" evidence="16">
    <location>
        <begin position="133"/>
        <end position="153"/>
    </location>
</feature>
<evidence type="ECO:0000256" key="11">
    <source>
        <dbReference type="ARBA" id="ARBA00023027"/>
    </source>
</evidence>
<dbReference type="RefSeq" id="YP_009128368.1">
    <property type="nucleotide sequence ID" value="NC_026702.1"/>
</dbReference>
<dbReference type="GeneID" id="23764509"/>
<evidence type="ECO:0000256" key="14">
    <source>
        <dbReference type="ARBA" id="ARBA00031019"/>
    </source>
</evidence>
<keyword evidence="9" id="KW-0249">Electron transport</keyword>
<protein>
    <recommendedName>
        <fullName evidence="4">NADH-ubiquinone oxidoreductase chain 6</fullName>
        <ecNumber evidence="3">7.1.1.2</ecNumber>
    </recommendedName>
    <alternativeName>
        <fullName evidence="14">NADH dehydrogenase subunit 6</fullName>
    </alternativeName>
</protein>
<evidence type="ECO:0000256" key="12">
    <source>
        <dbReference type="ARBA" id="ARBA00023128"/>
    </source>
</evidence>